<sequence>MSAVRTDFTALQREDFEIPKIVARSRFNIPHLSFRRKIPSDILVPRFCVFRISVEIKEWRSSKFFFSDASQCNIISVAHA</sequence>
<name>K1REL0_MAGGI</name>
<organism evidence="1">
    <name type="scientific">Magallana gigas</name>
    <name type="common">Pacific oyster</name>
    <name type="synonym">Crassostrea gigas</name>
    <dbReference type="NCBI Taxonomy" id="29159"/>
    <lineage>
        <taxon>Eukaryota</taxon>
        <taxon>Metazoa</taxon>
        <taxon>Spiralia</taxon>
        <taxon>Lophotrochozoa</taxon>
        <taxon>Mollusca</taxon>
        <taxon>Bivalvia</taxon>
        <taxon>Autobranchia</taxon>
        <taxon>Pteriomorphia</taxon>
        <taxon>Ostreida</taxon>
        <taxon>Ostreoidea</taxon>
        <taxon>Ostreidae</taxon>
        <taxon>Magallana</taxon>
    </lineage>
</organism>
<accession>K1REL0</accession>
<protein>
    <submittedName>
        <fullName evidence="1">Uncharacterized protein</fullName>
    </submittedName>
</protein>
<dbReference type="InParanoid" id="K1REL0"/>
<gene>
    <name evidence="1" type="ORF">CGI_10012701</name>
</gene>
<dbReference type="EMBL" id="JH817549">
    <property type="protein sequence ID" value="EKC32521.1"/>
    <property type="molecule type" value="Genomic_DNA"/>
</dbReference>
<dbReference type="AlphaFoldDB" id="K1REL0"/>
<evidence type="ECO:0000313" key="1">
    <source>
        <dbReference type="EMBL" id="EKC32521.1"/>
    </source>
</evidence>
<reference evidence="1" key="1">
    <citation type="journal article" date="2012" name="Nature">
        <title>The oyster genome reveals stress adaptation and complexity of shell formation.</title>
        <authorList>
            <person name="Zhang G."/>
            <person name="Fang X."/>
            <person name="Guo X."/>
            <person name="Li L."/>
            <person name="Luo R."/>
            <person name="Xu F."/>
            <person name="Yang P."/>
            <person name="Zhang L."/>
            <person name="Wang X."/>
            <person name="Qi H."/>
            <person name="Xiong Z."/>
            <person name="Que H."/>
            <person name="Xie Y."/>
            <person name="Holland P.W."/>
            <person name="Paps J."/>
            <person name="Zhu Y."/>
            <person name="Wu F."/>
            <person name="Chen Y."/>
            <person name="Wang J."/>
            <person name="Peng C."/>
            <person name="Meng J."/>
            <person name="Yang L."/>
            <person name="Liu J."/>
            <person name="Wen B."/>
            <person name="Zhang N."/>
            <person name="Huang Z."/>
            <person name="Zhu Q."/>
            <person name="Feng Y."/>
            <person name="Mount A."/>
            <person name="Hedgecock D."/>
            <person name="Xu Z."/>
            <person name="Liu Y."/>
            <person name="Domazet-Loso T."/>
            <person name="Du Y."/>
            <person name="Sun X."/>
            <person name="Zhang S."/>
            <person name="Liu B."/>
            <person name="Cheng P."/>
            <person name="Jiang X."/>
            <person name="Li J."/>
            <person name="Fan D."/>
            <person name="Wang W."/>
            <person name="Fu W."/>
            <person name="Wang T."/>
            <person name="Wang B."/>
            <person name="Zhang J."/>
            <person name="Peng Z."/>
            <person name="Li Y."/>
            <person name="Li N."/>
            <person name="Wang J."/>
            <person name="Chen M."/>
            <person name="He Y."/>
            <person name="Tan F."/>
            <person name="Song X."/>
            <person name="Zheng Q."/>
            <person name="Huang R."/>
            <person name="Yang H."/>
            <person name="Du X."/>
            <person name="Chen L."/>
            <person name="Yang M."/>
            <person name="Gaffney P.M."/>
            <person name="Wang S."/>
            <person name="Luo L."/>
            <person name="She Z."/>
            <person name="Ming Y."/>
            <person name="Huang W."/>
            <person name="Zhang S."/>
            <person name="Huang B."/>
            <person name="Zhang Y."/>
            <person name="Qu T."/>
            <person name="Ni P."/>
            <person name="Miao G."/>
            <person name="Wang J."/>
            <person name="Wang Q."/>
            <person name="Steinberg C.E."/>
            <person name="Wang H."/>
            <person name="Li N."/>
            <person name="Qian L."/>
            <person name="Zhang G."/>
            <person name="Li Y."/>
            <person name="Yang H."/>
            <person name="Liu X."/>
            <person name="Wang J."/>
            <person name="Yin Y."/>
            <person name="Wang J."/>
        </authorList>
    </citation>
    <scope>NUCLEOTIDE SEQUENCE [LARGE SCALE GENOMIC DNA]</scope>
    <source>
        <strain evidence="1">05x7-T-G4-1.051#20</strain>
    </source>
</reference>
<proteinExistence type="predicted"/>
<dbReference type="HOGENOM" id="CLU_2592108_0_0_1"/>